<dbReference type="InterPro" id="IPR024083">
    <property type="entry name" value="Fumarase/histidase_N"/>
</dbReference>
<dbReference type="CDD" id="cd01359">
    <property type="entry name" value="Argininosuccinate_lyase"/>
    <property type="match status" value="1"/>
</dbReference>
<evidence type="ECO:0000313" key="6">
    <source>
        <dbReference type="EMBL" id="KKQ38482.1"/>
    </source>
</evidence>
<dbReference type="AlphaFoldDB" id="A0A0G0H8K5"/>
<reference evidence="6 7" key="1">
    <citation type="journal article" date="2015" name="Nature">
        <title>rRNA introns, odd ribosomes, and small enigmatic genomes across a large radiation of phyla.</title>
        <authorList>
            <person name="Brown C.T."/>
            <person name="Hug L.A."/>
            <person name="Thomas B.C."/>
            <person name="Sharon I."/>
            <person name="Castelle C.J."/>
            <person name="Singh A."/>
            <person name="Wilkins M.J."/>
            <person name="Williams K.H."/>
            <person name="Banfield J.F."/>
        </authorList>
    </citation>
    <scope>NUCLEOTIDE SEQUENCE [LARGE SCALE GENOMIC DNA]</scope>
</reference>
<dbReference type="GO" id="GO:0042450">
    <property type="term" value="P:L-arginine biosynthetic process via ornithine"/>
    <property type="evidence" value="ECO:0007669"/>
    <property type="project" value="UniProtKB-UniRule"/>
</dbReference>
<dbReference type="PRINTS" id="PR00145">
    <property type="entry name" value="ARGSUCLYASE"/>
</dbReference>
<dbReference type="STRING" id="1618481.US54_C0009G0002"/>
<gene>
    <name evidence="4" type="primary">argH</name>
    <name evidence="6" type="ORF">US54_C0009G0002</name>
</gene>
<evidence type="ECO:0000256" key="2">
    <source>
        <dbReference type="ARBA" id="ARBA00012338"/>
    </source>
</evidence>
<comment type="caution">
    <text evidence="6">The sequence shown here is derived from an EMBL/GenBank/DDBJ whole genome shotgun (WGS) entry which is preliminary data.</text>
</comment>
<comment type="subcellular location">
    <subcellularLocation>
        <location evidence="4">Cytoplasm</location>
    </subcellularLocation>
</comment>
<dbReference type="HAMAP" id="MF_00006">
    <property type="entry name" value="Arg_succ_lyase"/>
    <property type="match status" value="1"/>
</dbReference>
<keyword evidence="3 4" id="KW-0055">Arginine biosynthesis</keyword>
<comment type="similarity">
    <text evidence="4">Belongs to the lyase 1 family. Argininosuccinate lyase subfamily.</text>
</comment>
<sequence>MNKLWGNNFTVQPKQNIIDFTSGNDVKIAVPADYHLLPYDIWVNKVHCLMLGKQNIITKENMIVILTGLQEIEQLIQDKHYLLDPQKEDVHTNIESWLIEHYGMDKVGMLHTARSRNDQSNTDTRLFLRDHVLLFVEQIIYLNETLLSLAGKYKATVIPGFTHYQHAMVTTFGHILLSFTAMLNRDLKRFTHWYTLHNFNPLGNSAGYGTSFPIDQFYTALLFAFDEPENNSLDTITNRWEAEADLAFAIFNFMNHLSLISQTLIVFSTPEFGMIKLNDLYSTGSSIMPQKKNPDSLEVIKGKTAFVAGLMNGLLQQGTANFIGYNRDSQWTKYAIIQIVDECKTVPGIMKGLLETMKLDEKNMEKWCHVGFIGTTILLEQLIANYHLPFRKAKSIVEKAIAYSPNSQQVTYNALKKALVENDINLSITAKEVNEFQQPKLMIKLITSFGSPGKEAMKISMKLLKKQLLNYNEWLTDKKNKKDKALQLLHSFIAKNTIIKNSVQKE</sequence>
<accession>A0A0G0H8K5</accession>
<proteinExistence type="inferred from homology"/>
<organism evidence="6 7">
    <name type="scientific">Candidatus Roizmanbacteria bacterium GW2011_GWA2_37_7</name>
    <dbReference type="NCBI Taxonomy" id="1618481"/>
    <lineage>
        <taxon>Bacteria</taxon>
        <taxon>Candidatus Roizmaniibacteriota</taxon>
    </lineage>
</organism>
<name>A0A0G0H8K5_9BACT</name>
<dbReference type="PROSITE" id="PS00163">
    <property type="entry name" value="FUMARATE_LYASES"/>
    <property type="match status" value="1"/>
</dbReference>
<evidence type="ECO:0000256" key="4">
    <source>
        <dbReference type="HAMAP-Rule" id="MF_00006"/>
    </source>
</evidence>
<comment type="pathway">
    <text evidence="1 4">Amino-acid biosynthesis; L-arginine biosynthesis; L-arginine from L-ornithine and carbamoyl phosphate: step 3/3.</text>
</comment>
<comment type="catalytic activity">
    <reaction evidence="4">
        <text>2-(N(omega)-L-arginino)succinate = fumarate + L-arginine</text>
        <dbReference type="Rhea" id="RHEA:24020"/>
        <dbReference type="ChEBI" id="CHEBI:29806"/>
        <dbReference type="ChEBI" id="CHEBI:32682"/>
        <dbReference type="ChEBI" id="CHEBI:57472"/>
        <dbReference type="EC" id="4.3.2.1"/>
    </reaction>
</comment>
<dbReference type="GO" id="GO:0004056">
    <property type="term" value="F:argininosuccinate lyase activity"/>
    <property type="evidence" value="ECO:0007669"/>
    <property type="project" value="UniProtKB-UniRule"/>
</dbReference>
<keyword evidence="4" id="KW-0028">Amino-acid biosynthesis</keyword>
<dbReference type="InterPro" id="IPR009049">
    <property type="entry name" value="Argininosuccinate_lyase"/>
</dbReference>
<dbReference type="PATRIC" id="fig|1618481.3.peg.259"/>
<evidence type="ECO:0000256" key="1">
    <source>
        <dbReference type="ARBA" id="ARBA00004941"/>
    </source>
</evidence>
<dbReference type="InterPro" id="IPR000362">
    <property type="entry name" value="Fumarate_lyase_fam"/>
</dbReference>
<dbReference type="SUPFAM" id="SSF48557">
    <property type="entry name" value="L-aspartase-like"/>
    <property type="match status" value="1"/>
</dbReference>
<dbReference type="UniPathway" id="UPA00068">
    <property type="reaction ID" value="UER00114"/>
</dbReference>
<dbReference type="InterPro" id="IPR022761">
    <property type="entry name" value="Fumarate_lyase_N"/>
</dbReference>
<dbReference type="PRINTS" id="PR00149">
    <property type="entry name" value="FUMRATELYASE"/>
</dbReference>
<dbReference type="EMBL" id="LBTJ01000009">
    <property type="protein sequence ID" value="KKQ38482.1"/>
    <property type="molecule type" value="Genomic_DNA"/>
</dbReference>
<protein>
    <recommendedName>
        <fullName evidence="2 4">Argininosuccinate lyase</fullName>
        <shortName evidence="4">ASAL</shortName>
        <ecNumber evidence="2 4">4.3.2.1</ecNumber>
    </recommendedName>
    <alternativeName>
        <fullName evidence="4">Arginosuccinase</fullName>
    </alternativeName>
</protein>
<dbReference type="Gene3D" id="1.10.275.10">
    <property type="entry name" value="Fumarase/aspartase (N-terminal domain)"/>
    <property type="match status" value="1"/>
</dbReference>
<dbReference type="GO" id="GO:0005829">
    <property type="term" value="C:cytosol"/>
    <property type="evidence" value="ECO:0007669"/>
    <property type="project" value="TreeGrafter"/>
</dbReference>
<dbReference type="Gene3D" id="1.20.200.10">
    <property type="entry name" value="Fumarase/aspartase (Central domain)"/>
    <property type="match status" value="1"/>
</dbReference>
<keyword evidence="4" id="KW-0963">Cytoplasm</keyword>
<evidence type="ECO:0000256" key="3">
    <source>
        <dbReference type="ARBA" id="ARBA00022571"/>
    </source>
</evidence>
<evidence type="ECO:0000259" key="5">
    <source>
        <dbReference type="Pfam" id="PF00206"/>
    </source>
</evidence>
<keyword evidence="4 6" id="KW-0456">Lyase</keyword>
<dbReference type="NCBIfam" id="TIGR00838">
    <property type="entry name" value="argH"/>
    <property type="match status" value="1"/>
</dbReference>
<dbReference type="PANTHER" id="PTHR43814">
    <property type="entry name" value="ARGININOSUCCINATE LYASE"/>
    <property type="match status" value="1"/>
</dbReference>
<dbReference type="PANTHER" id="PTHR43814:SF1">
    <property type="entry name" value="ARGININOSUCCINATE LYASE"/>
    <property type="match status" value="1"/>
</dbReference>
<dbReference type="Gene3D" id="1.10.40.30">
    <property type="entry name" value="Fumarase/aspartase (C-terminal domain)"/>
    <property type="match status" value="1"/>
</dbReference>
<dbReference type="InterPro" id="IPR020557">
    <property type="entry name" value="Fumarate_lyase_CS"/>
</dbReference>
<dbReference type="InterPro" id="IPR008948">
    <property type="entry name" value="L-Aspartase-like"/>
</dbReference>
<dbReference type="EC" id="4.3.2.1" evidence="2 4"/>
<dbReference type="Pfam" id="PF00206">
    <property type="entry name" value="Lyase_1"/>
    <property type="match status" value="1"/>
</dbReference>
<evidence type="ECO:0000313" key="7">
    <source>
        <dbReference type="Proteomes" id="UP000034471"/>
    </source>
</evidence>
<feature type="domain" description="Fumarate lyase N-terminal" evidence="5">
    <location>
        <begin position="39"/>
        <end position="309"/>
    </location>
</feature>
<dbReference type="Proteomes" id="UP000034471">
    <property type="component" value="Unassembled WGS sequence"/>
</dbReference>